<gene>
    <name evidence="1" type="ORF">PWYN_07930</name>
</gene>
<evidence type="ECO:0000313" key="2">
    <source>
        <dbReference type="Proteomes" id="UP000029734"/>
    </source>
</evidence>
<proteinExistence type="predicted"/>
<comment type="caution">
    <text evidence="1">The sequence shown here is derived from an EMBL/GenBank/DDBJ whole genome shotgun (WGS) entry which is preliminary data.</text>
</comment>
<name>A0A098MB63_9BACL</name>
<reference evidence="1 2" key="1">
    <citation type="submission" date="2014-08" db="EMBL/GenBank/DDBJ databases">
        <authorList>
            <person name="den Bakker H.C."/>
        </authorList>
    </citation>
    <scope>NUCLEOTIDE SEQUENCE [LARGE SCALE GENOMIC DNA]</scope>
    <source>
        <strain evidence="1 2">DSM 18334</strain>
    </source>
</reference>
<dbReference type="AlphaFoldDB" id="A0A098MB63"/>
<evidence type="ECO:0000313" key="1">
    <source>
        <dbReference type="EMBL" id="KGE19288.1"/>
    </source>
</evidence>
<dbReference type="EMBL" id="JQCR01000002">
    <property type="protein sequence ID" value="KGE19288.1"/>
    <property type="molecule type" value="Genomic_DNA"/>
</dbReference>
<dbReference type="Proteomes" id="UP000029734">
    <property type="component" value="Unassembled WGS sequence"/>
</dbReference>
<accession>A0A098MB63</accession>
<reference evidence="1 2" key="2">
    <citation type="submission" date="2014-10" db="EMBL/GenBank/DDBJ databases">
        <title>Comparative genomics of the Paenibacillus odorifer group.</title>
        <authorList>
            <person name="Tsai Y.-C."/>
            <person name="Martin N."/>
            <person name="Korlach J."/>
            <person name="Wiedmann M."/>
        </authorList>
    </citation>
    <scope>NUCLEOTIDE SEQUENCE [LARGE SCALE GENOMIC DNA]</scope>
    <source>
        <strain evidence="1 2">DSM 18334</strain>
    </source>
</reference>
<keyword evidence="2" id="KW-1185">Reference proteome</keyword>
<organism evidence="1 2">
    <name type="scientific">Paenibacillus wynnii</name>
    <dbReference type="NCBI Taxonomy" id="268407"/>
    <lineage>
        <taxon>Bacteria</taxon>
        <taxon>Bacillati</taxon>
        <taxon>Bacillota</taxon>
        <taxon>Bacilli</taxon>
        <taxon>Bacillales</taxon>
        <taxon>Paenibacillaceae</taxon>
        <taxon>Paenibacillus</taxon>
    </lineage>
</organism>
<dbReference type="STRING" id="268407.PWYN_07930"/>
<sequence length="85" mass="9891">MRGLDWGELHGGDDDSELVRHYEKVLDFRSLLWMDSFNLYRLRGWNQSIKANANASTVPKFLFVPQYPGHIPPNIAVQNHKTPHF</sequence>
<protein>
    <submittedName>
        <fullName evidence="1">Uncharacterized protein</fullName>
    </submittedName>
</protein>